<dbReference type="Pfam" id="PF08240">
    <property type="entry name" value="ADH_N"/>
    <property type="match status" value="1"/>
</dbReference>
<dbReference type="STRING" id="933388.S7ZBV7"/>
<feature type="compositionally biased region" description="Gly residues" evidence="1">
    <location>
        <begin position="413"/>
        <end position="423"/>
    </location>
</feature>
<dbReference type="eggNOG" id="KOG1198">
    <property type="taxonomic scope" value="Eukaryota"/>
</dbReference>
<dbReference type="SUPFAM" id="SSF50129">
    <property type="entry name" value="GroES-like"/>
    <property type="match status" value="1"/>
</dbReference>
<dbReference type="OrthoDB" id="3509362at2759"/>
<feature type="compositionally biased region" description="Low complexity" evidence="1">
    <location>
        <begin position="391"/>
        <end position="402"/>
    </location>
</feature>
<gene>
    <name evidence="3" type="ORF">PDE_02668</name>
</gene>
<feature type="compositionally biased region" description="Low complexity" evidence="1">
    <location>
        <begin position="329"/>
        <end position="341"/>
    </location>
</feature>
<accession>S7ZBV7</accession>
<dbReference type="AlphaFoldDB" id="S7ZBV7"/>
<dbReference type="Gene3D" id="3.40.50.720">
    <property type="entry name" value="NAD(P)-binding Rossmann-like Domain"/>
    <property type="match status" value="1"/>
</dbReference>
<dbReference type="PANTHER" id="PTHR43482:SF1">
    <property type="entry name" value="PROTEIN AST1-RELATED"/>
    <property type="match status" value="1"/>
</dbReference>
<organism evidence="3 4">
    <name type="scientific">Penicillium oxalicum (strain 114-2 / CGMCC 5302)</name>
    <name type="common">Penicillium decumbens</name>
    <dbReference type="NCBI Taxonomy" id="933388"/>
    <lineage>
        <taxon>Eukaryota</taxon>
        <taxon>Fungi</taxon>
        <taxon>Dikarya</taxon>
        <taxon>Ascomycota</taxon>
        <taxon>Pezizomycotina</taxon>
        <taxon>Eurotiomycetes</taxon>
        <taxon>Eurotiomycetidae</taxon>
        <taxon>Eurotiales</taxon>
        <taxon>Aspergillaceae</taxon>
        <taxon>Penicillium</taxon>
    </lineage>
</organism>
<dbReference type="Pfam" id="PF13602">
    <property type="entry name" value="ADH_zinc_N_2"/>
    <property type="match status" value="1"/>
</dbReference>
<dbReference type="Proteomes" id="UP000019376">
    <property type="component" value="Unassembled WGS sequence"/>
</dbReference>
<name>S7ZBV7_PENO1</name>
<feature type="region of interest" description="Disordered" evidence="1">
    <location>
        <begin position="256"/>
        <end position="373"/>
    </location>
</feature>
<dbReference type="InterPro" id="IPR011032">
    <property type="entry name" value="GroES-like_sf"/>
</dbReference>
<keyword evidence="4" id="KW-1185">Reference proteome</keyword>
<evidence type="ECO:0000313" key="4">
    <source>
        <dbReference type="Proteomes" id="UP000019376"/>
    </source>
</evidence>
<dbReference type="PhylomeDB" id="S7ZBV7"/>
<protein>
    <recommendedName>
        <fullName evidence="2">Alcohol dehydrogenase-like N-terminal domain-containing protein</fullName>
    </recommendedName>
</protein>
<dbReference type="EMBL" id="KB644410">
    <property type="protein sequence ID" value="EPS27724.1"/>
    <property type="molecule type" value="Genomic_DNA"/>
</dbReference>
<dbReference type="InterPro" id="IPR052585">
    <property type="entry name" value="Lipid_raft_assoc_Zn_ADH"/>
</dbReference>
<feature type="region of interest" description="Disordered" evidence="1">
    <location>
        <begin position="391"/>
        <end position="445"/>
    </location>
</feature>
<sequence length="649" mass="70001">MNRRASHNDYAPSENDNDISLMPKGDVSSPTSYEDTQAADIPLPSLNLDSKKFSTAGPRMSTTTRPDERRSTIISPQNFVPLSMRALYYSVQTPPNSPLEPIPDGPASPQPRRFSNPGTRLVLDPNFPSPQPSPQEYLLKVQTAAFCHDEVRLSTALNPQKTTPQIPLHSICGTVVSTPSQDDERPGGPKFQIGDTVWGVTSYVRDGGAADYALATEVELAGKPGNIGAQEAAALALPGLTAWQALFRHGEIELNDKDNGHGHGHDYGYGNGIGKGKESQGGYEDGREAQAHHSAGSPDTSLGEALQGSNGNKHNGGNGQGIFKTNIFNGHSNGQQHSGQGAKRSIYAEAYGNGHRKGNSIHHGNGKENGHSWLRKSVDNINSLVKTASAMTMGSGSTNGSGHPDGSRKKSGNGNGNGIGRQHGFGRRRSTWLRTNDTRRRRRGSHGQLRVLITNARDSEVGRIAVQLLRAEPILGSSKRPWICVTCANTEDEIVRGTWDVDEVIVLPRIPEAEDCEFAKIFRAQRWDPVDVVVDCAGGIVFQQVHSPAVVKDGGAVLTVVDPWPAQEASDSDPQDTLGRRKRGLKTMFVPVNPDGASLVRIVDLVERNMVRGRPEQVTDLVHADRLLRDHAVAAGAARRGAMMVVRVN</sequence>
<evidence type="ECO:0000259" key="2">
    <source>
        <dbReference type="Pfam" id="PF08240"/>
    </source>
</evidence>
<evidence type="ECO:0000313" key="3">
    <source>
        <dbReference type="EMBL" id="EPS27724.1"/>
    </source>
</evidence>
<dbReference type="InterPro" id="IPR013154">
    <property type="entry name" value="ADH-like_N"/>
</dbReference>
<feature type="compositionally biased region" description="Pro residues" evidence="1">
    <location>
        <begin position="95"/>
        <end position="109"/>
    </location>
</feature>
<evidence type="ECO:0000256" key="1">
    <source>
        <dbReference type="SAM" id="MobiDB-lite"/>
    </source>
</evidence>
<reference evidence="3 4" key="1">
    <citation type="journal article" date="2013" name="PLoS ONE">
        <title>Genomic and secretomic analyses reveal unique features of the lignocellulolytic enzyme system of Penicillium decumbens.</title>
        <authorList>
            <person name="Liu G."/>
            <person name="Zhang L."/>
            <person name="Wei X."/>
            <person name="Zou G."/>
            <person name="Qin Y."/>
            <person name="Ma L."/>
            <person name="Li J."/>
            <person name="Zheng H."/>
            <person name="Wang S."/>
            <person name="Wang C."/>
            <person name="Xun L."/>
            <person name="Zhao G.-P."/>
            <person name="Zhou Z."/>
            <person name="Qu Y."/>
        </authorList>
    </citation>
    <scope>NUCLEOTIDE SEQUENCE [LARGE SCALE GENOMIC DNA]</scope>
    <source>
        <strain evidence="4">114-2 / CGMCC 5302</strain>
    </source>
</reference>
<feature type="domain" description="Alcohol dehydrogenase-like N-terminal" evidence="2">
    <location>
        <begin position="134"/>
        <end position="217"/>
    </location>
</feature>
<feature type="compositionally biased region" description="Basic and acidic residues" evidence="1">
    <location>
        <begin position="256"/>
        <end position="266"/>
    </location>
</feature>
<dbReference type="Gene3D" id="3.90.180.10">
    <property type="entry name" value="Medium-chain alcohol dehydrogenases, catalytic domain"/>
    <property type="match status" value="1"/>
</dbReference>
<dbReference type="PANTHER" id="PTHR43482">
    <property type="entry name" value="PROTEIN AST1-RELATED"/>
    <property type="match status" value="1"/>
</dbReference>
<feature type="region of interest" description="Disordered" evidence="1">
    <location>
        <begin position="1"/>
        <end position="68"/>
    </location>
</feature>
<dbReference type="HOGENOM" id="CLU_398006_0_0_1"/>
<proteinExistence type="predicted"/>
<feature type="region of interest" description="Disordered" evidence="1">
    <location>
        <begin position="91"/>
        <end position="118"/>
    </location>
</feature>